<accession>A0ACC1HE11</accession>
<evidence type="ECO:0000313" key="2">
    <source>
        <dbReference type="Proteomes" id="UP001145114"/>
    </source>
</evidence>
<keyword evidence="2" id="KW-1185">Reference proteome</keyword>
<name>A0ACC1HE11_9FUNG</name>
<reference evidence="1" key="1">
    <citation type="submission" date="2022-06" db="EMBL/GenBank/DDBJ databases">
        <title>Phylogenomic reconstructions and comparative analyses of Kickxellomycotina fungi.</title>
        <authorList>
            <person name="Reynolds N.K."/>
            <person name="Stajich J.E."/>
            <person name="Barry K."/>
            <person name="Grigoriev I.V."/>
            <person name="Crous P."/>
            <person name="Smith M.E."/>
        </authorList>
    </citation>
    <scope>NUCLEOTIDE SEQUENCE</scope>
    <source>
        <strain evidence="1">RSA 2271</strain>
    </source>
</reference>
<feature type="non-terminal residue" evidence="1">
    <location>
        <position position="511"/>
    </location>
</feature>
<proteinExistence type="predicted"/>
<protein>
    <submittedName>
        <fullName evidence="1">Uncharacterized protein</fullName>
    </submittedName>
</protein>
<gene>
    <name evidence="1" type="ORF">EV182_005113</name>
</gene>
<dbReference type="Proteomes" id="UP001145114">
    <property type="component" value="Unassembled WGS sequence"/>
</dbReference>
<dbReference type="EMBL" id="JAMZIH010006871">
    <property type="protein sequence ID" value="KAJ1673497.1"/>
    <property type="molecule type" value="Genomic_DNA"/>
</dbReference>
<sequence>MSETARLLDGNDDAPSTTSSVGRTLGSQASDDKQDFPSYIDAYEAVQEIYLLLYHNVRVGIIPNQVRSSEAHIGVIQALKRHVRRLLGQYSGTIIYACLYVRGINIELAKLKPNQADILMSRANIAELLAIQCVSELQVKGKALLALAFCSRYVPFVGLVPPTPQFQPSRNGNSSSSDRLGPPKATPLTNSDQASPHPRPTRTFRALHREMLKKSSSEYILEVAARTEAKLFTVQPSVWQIVQFLWVGRIRWKDYDPQLSLDEEESNRQNGTQQQQQQQQPSTSPLSAQPVRPLAVPSRGRNEEEGGMGETAGSEPGVPPMLSHTRTYLPDPDSIQYMMPAGAHFTTLEVWLAKTLSPLRIPAFQNNVCVAHLAVFVVLYFAVLYFRSPTLTSCEAVFIVVGLAMIVDELRQLHDSGLILYTKNLWNSIDLLIYSIFITYLGFRTYSLCLDNSRDPVGTAAAVDRAYDVLSLNGIVLWPRLFAVLDQYEFFGTLVIQLKYMLQATGLFVIV</sequence>
<evidence type="ECO:0000313" key="1">
    <source>
        <dbReference type="EMBL" id="KAJ1673497.1"/>
    </source>
</evidence>
<comment type="caution">
    <text evidence="1">The sequence shown here is derived from an EMBL/GenBank/DDBJ whole genome shotgun (WGS) entry which is preliminary data.</text>
</comment>
<organism evidence="1 2">
    <name type="scientific">Spiromyces aspiralis</name>
    <dbReference type="NCBI Taxonomy" id="68401"/>
    <lineage>
        <taxon>Eukaryota</taxon>
        <taxon>Fungi</taxon>
        <taxon>Fungi incertae sedis</taxon>
        <taxon>Zoopagomycota</taxon>
        <taxon>Kickxellomycotina</taxon>
        <taxon>Kickxellomycetes</taxon>
        <taxon>Kickxellales</taxon>
        <taxon>Kickxellaceae</taxon>
        <taxon>Spiromyces</taxon>
    </lineage>
</organism>